<dbReference type="PANTHER" id="PTHR21502:SF3">
    <property type="entry name" value="CILIUM ASSEMBLY PROTEIN DZIP1L"/>
    <property type="match status" value="1"/>
</dbReference>
<feature type="compositionally biased region" description="Basic and acidic residues" evidence="3">
    <location>
        <begin position="471"/>
        <end position="480"/>
    </location>
</feature>
<feature type="region of interest" description="Disordered" evidence="3">
    <location>
        <begin position="970"/>
        <end position="1080"/>
    </location>
</feature>
<name>I0Z9B6_COCSC</name>
<accession>I0Z9B6</accession>
<gene>
    <name evidence="5" type="ORF">COCSUDRAFT_38960</name>
</gene>
<dbReference type="RefSeq" id="XP_005651779.1">
    <property type="nucleotide sequence ID" value="XM_005651722.1"/>
</dbReference>
<feature type="domain" description="Cilium assembly protein DZIP1 N-terminal" evidence="4">
    <location>
        <begin position="38"/>
        <end position="155"/>
    </location>
</feature>
<dbReference type="PANTHER" id="PTHR21502">
    <property type="entry name" value="ZINC FINGER PROTEIN DZIP1"/>
    <property type="match status" value="1"/>
</dbReference>
<feature type="region of interest" description="Disordered" evidence="3">
    <location>
        <begin position="377"/>
        <end position="422"/>
    </location>
</feature>
<feature type="region of interest" description="Disordered" evidence="3">
    <location>
        <begin position="652"/>
        <end position="743"/>
    </location>
</feature>
<evidence type="ECO:0000259" key="4">
    <source>
        <dbReference type="Pfam" id="PF13815"/>
    </source>
</evidence>
<feature type="compositionally biased region" description="Basic and acidic residues" evidence="3">
    <location>
        <begin position="901"/>
        <end position="911"/>
    </location>
</feature>
<dbReference type="GO" id="GO:0008270">
    <property type="term" value="F:zinc ion binding"/>
    <property type="evidence" value="ECO:0007669"/>
    <property type="project" value="UniProtKB-KW"/>
</dbReference>
<feature type="compositionally biased region" description="Basic and acidic residues" evidence="3">
    <location>
        <begin position="402"/>
        <end position="422"/>
    </location>
</feature>
<feature type="region of interest" description="Disordered" evidence="3">
    <location>
        <begin position="468"/>
        <end position="493"/>
    </location>
</feature>
<dbReference type="InterPro" id="IPR032714">
    <property type="entry name" value="DZIP1_N"/>
</dbReference>
<proteinExistence type="predicted"/>
<feature type="coiled-coil region" evidence="2">
    <location>
        <begin position="187"/>
        <end position="239"/>
    </location>
</feature>
<dbReference type="Pfam" id="PF13815">
    <property type="entry name" value="Dzip-like_N"/>
    <property type="match status" value="1"/>
</dbReference>
<evidence type="ECO:0000256" key="3">
    <source>
        <dbReference type="SAM" id="MobiDB-lite"/>
    </source>
</evidence>
<sequence>MGLLAEEKLQDTNSGRKSPMPTIPAFYGPAMSPAPAPFRFSAHQTRINWQILHGVDIDKLVRETDIDTLERCCAAMAYGDLQAEESGSLSETNFLRLFRLAQLTVEYLLHIQDRLVWENGLLKEDKARSAKHVEALHLRVKEHKEELALTKLEAKRSKKILKSAEAALMTERENAEAKAANTDGKQEAELQWQLERLQRQSDELREEREGLLRDIDLLKDALEKTKERGQQELEAAVDAARRREQAEADRRVLAAKEEALQVSQGSVDAQITAASDEMRSLRQRLADSLTRQQELETRQKLSSILGESRTTVVAASEDKEELERLAQRLRSAEDEAARLRAVLRDQVEQLKARLEAELAERERLAQTRQDLEREAQAMRTQIHSLSRQLSSQPPDQAPPAGDRGDHEAWEENEQLREEVEEARKQRTLLEAKVKRLQSMLVSQQPQQEELIKSIHFLEHELGLARAASARPGERLRKTASMDRNQGNEPIQDKGHIPAMRRSASAAPAAAAAARKPDQAPAFEYEFDSEGAPPQPSPEDLERFNVEMAHELAGSARPGVRSRFPQPLPAFEHTRAQLEGEMEEELNKSLRSFGVDPASGRLSDAAYTAAAAQLQARRSKALAARPRSHRERAAHLHSTILWHIHRVASKIRRKGQLREDGAVGPATLQTRASQRLSLDPQATWTGRQQRASTGAARRARSSSPVRQGSSSYWERGYDSDDEGTTRFGRTLSQSLAPPPLRGNFGEAYSPLRSAIRPGSYTFKSAQDAPRESWVPASAAARPSSAEAVTRRSPTRLAKFDSAPGDFSRQRSVLEQYDMPLPRARTAGAAAFVPVMAVTDAPPYHRAPARARTAGPADDFFDAPARGGGSGRYAAEPAGYTPPLRGSSMATDYSYNPRPQRTRTVEVRTQREEYQDDAEQLPRGSSRAEKEFVLRSEKSFTEGYKAGLEAARTFSARAASGRFEAEADEFLAEGAPRETSRQWGSKRAGGGVRRAASSMPQGRPYDGDAELRRSRSAPRQGRVHYDDEEQEEEIFEDGPSQDARQRSGAKVSAEDYGNEAVGEEEQEEEARMQVEREADAPEVELPSFQSLLQRQKSQQDMRYGAAYSPMGASSPALAQALASQTSEYSAKNAAARTTSRLRNVSVRVYKIPGPITSASLPSNTNLSQQATCSHAHDLRPYSSVASQPPVKYEPNPVYEGVRTARLRMEESGSGLRHDLSNGSARFPGTGGNDGLYDSARSVTAQQQQSFQAQVSKTLSTGISHSQETGPVRTVTAATFSNATGPVHAWAPPRAGAAVQAAGLKSYASTPSWSKPPEMASGLQGRRMATAREFYSTEHASSIKIA</sequence>
<feature type="compositionally biased region" description="Low complexity" evidence="3">
    <location>
        <begin position="689"/>
        <end position="710"/>
    </location>
</feature>
<dbReference type="eggNOG" id="ENOG502QRAI">
    <property type="taxonomic scope" value="Eukaryota"/>
</dbReference>
<reference evidence="5 6" key="1">
    <citation type="journal article" date="2012" name="Genome Biol.">
        <title>The genome of the polar eukaryotic microalga coccomyxa subellipsoidea reveals traits of cold adaptation.</title>
        <authorList>
            <person name="Blanc G."/>
            <person name="Agarkova I."/>
            <person name="Grimwood J."/>
            <person name="Kuo A."/>
            <person name="Brueggeman A."/>
            <person name="Dunigan D."/>
            <person name="Gurnon J."/>
            <person name="Ladunga I."/>
            <person name="Lindquist E."/>
            <person name="Lucas S."/>
            <person name="Pangilinan J."/>
            <person name="Proschold T."/>
            <person name="Salamov A."/>
            <person name="Schmutz J."/>
            <person name="Weeks D."/>
            <person name="Yamada T."/>
            <person name="Claverie J.M."/>
            <person name="Grigoriev I."/>
            <person name="Van Etten J."/>
            <person name="Lomsadze A."/>
            <person name="Borodovsky M."/>
        </authorList>
    </citation>
    <scope>NUCLEOTIDE SEQUENCE [LARGE SCALE GENOMIC DNA]</scope>
    <source>
        <strain evidence="5 6">C-169</strain>
    </source>
</reference>
<feature type="compositionally biased region" description="Basic and acidic residues" evidence="3">
    <location>
        <begin position="1067"/>
        <end position="1077"/>
    </location>
</feature>
<dbReference type="KEGG" id="csl:COCSUDRAFT_38960"/>
<organism evidence="5 6">
    <name type="scientific">Coccomyxa subellipsoidea (strain C-169)</name>
    <name type="common">Green microalga</name>
    <dbReference type="NCBI Taxonomy" id="574566"/>
    <lineage>
        <taxon>Eukaryota</taxon>
        <taxon>Viridiplantae</taxon>
        <taxon>Chlorophyta</taxon>
        <taxon>core chlorophytes</taxon>
        <taxon>Trebouxiophyceae</taxon>
        <taxon>Trebouxiophyceae incertae sedis</taxon>
        <taxon>Coccomyxaceae</taxon>
        <taxon>Coccomyxa</taxon>
        <taxon>Coccomyxa subellipsoidea</taxon>
    </lineage>
</organism>
<evidence type="ECO:0000313" key="5">
    <source>
        <dbReference type="EMBL" id="EIE27235.1"/>
    </source>
</evidence>
<evidence type="ECO:0000256" key="1">
    <source>
        <dbReference type="ARBA" id="ARBA00023054"/>
    </source>
</evidence>
<feature type="compositionally biased region" description="Polar residues" evidence="3">
    <location>
        <begin position="378"/>
        <end position="394"/>
    </location>
</feature>
<keyword evidence="1 2" id="KW-0175">Coiled coil</keyword>
<feature type="region of interest" description="Disordered" evidence="3">
    <location>
        <begin position="862"/>
        <end position="927"/>
    </location>
</feature>
<evidence type="ECO:0000313" key="6">
    <source>
        <dbReference type="Proteomes" id="UP000007264"/>
    </source>
</evidence>
<feature type="compositionally biased region" description="Polar residues" evidence="3">
    <location>
        <begin position="666"/>
        <end position="688"/>
    </location>
</feature>
<dbReference type="OrthoDB" id="515971at2759"/>
<dbReference type="InterPro" id="IPR051241">
    <property type="entry name" value="DZIP_RILPL"/>
</dbReference>
<keyword evidence="6" id="KW-1185">Reference proteome</keyword>
<evidence type="ECO:0000256" key="2">
    <source>
        <dbReference type="SAM" id="Coils"/>
    </source>
</evidence>
<comment type="caution">
    <text evidence="5">The sequence shown here is derived from an EMBL/GenBank/DDBJ whole genome shotgun (WGS) entry which is preliminary data.</text>
</comment>
<dbReference type="GO" id="GO:0005737">
    <property type="term" value="C:cytoplasm"/>
    <property type="evidence" value="ECO:0007669"/>
    <property type="project" value="UniProtKB-SubCell"/>
</dbReference>
<dbReference type="GeneID" id="17045250"/>
<dbReference type="Proteomes" id="UP000007264">
    <property type="component" value="Unassembled WGS sequence"/>
</dbReference>
<protein>
    <recommendedName>
        <fullName evidence="4">Cilium assembly protein DZIP1 N-terminal domain-containing protein</fullName>
    </recommendedName>
</protein>
<dbReference type="EMBL" id="AGSI01000001">
    <property type="protein sequence ID" value="EIE27235.1"/>
    <property type="molecule type" value="Genomic_DNA"/>
</dbReference>
<feature type="compositionally biased region" description="Acidic residues" evidence="3">
    <location>
        <begin position="1024"/>
        <end position="1034"/>
    </location>
</feature>